<organism evidence="1 2">
    <name type="scientific">Cytophaga hutchinsonii (strain ATCC 33406 / DSM 1761 / CIP 103989 / NBRC 15051 / NCIMB 9469 / D465)</name>
    <dbReference type="NCBI Taxonomy" id="269798"/>
    <lineage>
        <taxon>Bacteria</taxon>
        <taxon>Pseudomonadati</taxon>
        <taxon>Bacteroidota</taxon>
        <taxon>Cytophagia</taxon>
        <taxon>Cytophagales</taxon>
        <taxon>Cytophagaceae</taxon>
        <taxon>Cytophaga</taxon>
    </lineage>
</organism>
<reference evidence="1 2" key="1">
    <citation type="journal article" date="2007" name="Appl. Environ. Microbiol.">
        <title>Genome sequence of the cellulolytic gliding bacterium Cytophaga hutchinsonii.</title>
        <authorList>
            <person name="Xie G."/>
            <person name="Bruce D.C."/>
            <person name="Challacombe J.F."/>
            <person name="Chertkov O."/>
            <person name="Detter J.C."/>
            <person name="Gilna P."/>
            <person name="Han C.S."/>
            <person name="Lucas S."/>
            <person name="Misra M."/>
            <person name="Myers G.L."/>
            <person name="Richardson P."/>
            <person name="Tapia R."/>
            <person name="Thayer N."/>
            <person name="Thompson L.S."/>
            <person name="Brettin T.S."/>
            <person name="Henrissat B."/>
            <person name="Wilson D.B."/>
            <person name="McBride M.J."/>
        </authorList>
    </citation>
    <scope>NUCLEOTIDE SEQUENCE [LARGE SCALE GENOMIC DNA]</scope>
    <source>
        <strain evidence="2">ATCC 33406 / DSM 1761 / CIP 103989 / NBRC 15051 / NCIMB 9469 / D465</strain>
    </source>
</reference>
<dbReference type="Pfam" id="PF26622">
    <property type="entry name" value="DUF8199"/>
    <property type="match status" value="1"/>
</dbReference>
<dbReference type="KEGG" id="chu:CHU_1507"/>
<dbReference type="RefSeq" id="WP_011584893.1">
    <property type="nucleotide sequence ID" value="NC_008255.1"/>
</dbReference>
<sequence length="131" mass="14677">MKRLTSILLLVIYFAFNIGLVINKHYCSGKVISVSFSDAKKGMCGICGTKKMNKNCCKDTQTNLSIDDNQISSHTNFNFIGVYTNAIVPFLSYLIEVPAYSNSIEHTGQFYAFETGPPKIPIYLRLHTLII</sequence>
<gene>
    <name evidence="1" type="ordered locus">CHU_1507</name>
</gene>
<accession>A0A6N4SR20</accession>
<dbReference type="InterPro" id="IPR058060">
    <property type="entry name" value="HYC_CC_PP"/>
</dbReference>
<keyword evidence="2" id="KW-1185">Reference proteome</keyword>
<evidence type="ECO:0000313" key="2">
    <source>
        <dbReference type="Proteomes" id="UP000001822"/>
    </source>
</evidence>
<evidence type="ECO:0000313" key="1">
    <source>
        <dbReference type="EMBL" id="ABG58778.1"/>
    </source>
</evidence>
<dbReference type="AlphaFoldDB" id="A0A6N4SR20"/>
<dbReference type="Proteomes" id="UP000001822">
    <property type="component" value="Chromosome"/>
</dbReference>
<dbReference type="OrthoDB" id="676308at2"/>
<dbReference type="NCBIfam" id="NF047658">
    <property type="entry name" value="HYC_CC_PP"/>
    <property type="match status" value="1"/>
</dbReference>
<dbReference type="EMBL" id="CP000383">
    <property type="protein sequence ID" value="ABG58778.1"/>
    <property type="molecule type" value="Genomic_DNA"/>
</dbReference>
<protein>
    <submittedName>
        <fullName evidence="1">Uncharacterized protein</fullName>
    </submittedName>
</protein>
<proteinExistence type="predicted"/>
<name>A0A6N4SR20_CYTH3</name>
<dbReference type="InterPro" id="IPR058512">
    <property type="entry name" value="DUF8199"/>
</dbReference>